<proteinExistence type="predicted"/>
<keyword evidence="2" id="KW-1185">Reference proteome</keyword>
<name>A0ABT4W5S6_9RHOB</name>
<dbReference type="EMBL" id="JAQIIO010000015">
    <property type="protein sequence ID" value="MDA5095734.1"/>
    <property type="molecule type" value="Genomic_DNA"/>
</dbReference>
<evidence type="ECO:0000313" key="2">
    <source>
        <dbReference type="Proteomes" id="UP001528040"/>
    </source>
</evidence>
<protein>
    <submittedName>
        <fullName evidence="1">Uncharacterized protein</fullName>
    </submittedName>
</protein>
<dbReference type="RefSeq" id="WP_271055445.1">
    <property type="nucleotide sequence ID" value="NZ_JAQIIO010000015.1"/>
</dbReference>
<comment type="caution">
    <text evidence="1">The sequence shown here is derived from an EMBL/GenBank/DDBJ whole genome shotgun (WGS) entry which is preliminary data.</text>
</comment>
<sequence length="172" mass="19397">MLKPFFETSDQLQLEFQSTAVFIVVGALAEIKGREEERIEQCSCFLFTTNHLPTWIEPGDRRFYVVEKDHDGHAAGPESEAFQELVSRLRQELEHPEQLAALYAALMPHEAPESFNAKSLNVERDGTAVMKRIQEASQQVQRGLLDECCGEGHAVLAMTGWKWSDSARVCAM</sequence>
<dbReference type="Proteomes" id="UP001528040">
    <property type="component" value="Unassembled WGS sequence"/>
</dbReference>
<reference evidence="1 2" key="1">
    <citation type="submission" date="2023-01" db="EMBL/GenBank/DDBJ databases">
        <authorList>
            <person name="Yoon J.-W."/>
        </authorList>
    </citation>
    <scope>NUCLEOTIDE SEQUENCE [LARGE SCALE GENOMIC DNA]</scope>
    <source>
        <strain evidence="1 2">KMU-50</strain>
    </source>
</reference>
<gene>
    <name evidence="1" type="ORF">O2N63_16715</name>
</gene>
<evidence type="ECO:0000313" key="1">
    <source>
        <dbReference type="EMBL" id="MDA5095734.1"/>
    </source>
</evidence>
<organism evidence="1 2">
    <name type="scientific">Aliiroseovarius salicola</name>
    <dbReference type="NCBI Taxonomy" id="3009082"/>
    <lineage>
        <taxon>Bacteria</taxon>
        <taxon>Pseudomonadati</taxon>
        <taxon>Pseudomonadota</taxon>
        <taxon>Alphaproteobacteria</taxon>
        <taxon>Rhodobacterales</taxon>
        <taxon>Paracoccaceae</taxon>
        <taxon>Aliiroseovarius</taxon>
    </lineage>
</organism>
<accession>A0ABT4W5S6</accession>